<proteinExistence type="predicted"/>
<keyword evidence="2" id="KW-1185">Reference proteome</keyword>
<name>A0A9N8F3U0_9STRA</name>
<gene>
    <name evidence="1" type="ORF">SEMRO_3100_G343750.1</name>
</gene>
<reference evidence="1" key="1">
    <citation type="submission" date="2020-06" db="EMBL/GenBank/DDBJ databases">
        <authorList>
            <consortium name="Plant Systems Biology data submission"/>
        </authorList>
    </citation>
    <scope>NUCLEOTIDE SEQUENCE</scope>
    <source>
        <strain evidence="1">D6</strain>
    </source>
</reference>
<comment type="caution">
    <text evidence="1">The sequence shown here is derived from an EMBL/GenBank/DDBJ whole genome shotgun (WGS) entry which is preliminary data.</text>
</comment>
<accession>A0A9N8F3U0</accession>
<protein>
    <submittedName>
        <fullName evidence="1">Uncharacterized protein</fullName>
    </submittedName>
</protein>
<organism evidence="1 2">
    <name type="scientific">Seminavis robusta</name>
    <dbReference type="NCBI Taxonomy" id="568900"/>
    <lineage>
        <taxon>Eukaryota</taxon>
        <taxon>Sar</taxon>
        <taxon>Stramenopiles</taxon>
        <taxon>Ochrophyta</taxon>
        <taxon>Bacillariophyta</taxon>
        <taxon>Bacillariophyceae</taxon>
        <taxon>Bacillariophycidae</taxon>
        <taxon>Naviculales</taxon>
        <taxon>Naviculaceae</taxon>
        <taxon>Seminavis</taxon>
    </lineage>
</organism>
<evidence type="ECO:0000313" key="2">
    <source>
        <dbReference type="Proteomes" id="UP001153069"/>
    </source>
</evidence>
<dbReference type="OrthoDB" id="46615at2759"/>
<dbReference type="Proteomes" id="UP001153069">
    <property type="component" value="Unassembled WGS sequence"/>
</dbReference>
<sequence length="151" mass="17928">MASAEEEERDKKWESSEAKELLKQDLISGDIPLSWSAAMAYKHRPEFKKFEESRFTNNFYTLRAKLEKDYKRVETDSVAFEWDLVRLQELREENPPPKKPYPDWWPHKALRFAKKKMRQKYTSAQPRDTVLPAETAATLVEMMKARGDEEE</sequence>
<dbReference type="EMBL" id="CAICTM010003098">
    <property type="protein sequence ID" value="CAB9530896.1"/>
    <property type="molecule type" value="Genomic_DNA"/>
</dbReference>
<dbReference type="AlphaFoldDB" id="A0A9N8F3U0"/>
<evidence type="ECO:0000313" key="1">
    <source>
        <dbReference type="EMBL" id="CAB9530896.1"/>
    </source>
</evidence>